<protein>
    <submittedName>
        <fullName evidence="2">Uncharacterized protein</fullName>
    </submittedName>
</protein>
<dbReference type="Gene3D" id="6.10.110.10">
    <property type="match status" value="1"/>
</dbReference>
<sequence length="283" mass="31329">MRIPFTLLSLSILSLVASALAFIPLQLNDIGAAVSGFAGSVFDEVTSQNALERFWKDAQERGPQIAQGVFDEAAKLSSEAAIAIADLKNSVEEVVKRAHQIHLDIQQAIERKDITMDNVTDLLSREVEGIYQDLKDDINDPLPEDRGERAKAREQTLQKIMDKIQVAYVRVLTQVGVPREQAEAHLMAFTPNFIHIILIIGNLADKHPMVLEALIFAVSMLLLPEIRILRPILNLFGFGPKGPVKGTLAAQAQRTFFREAIPAGTWFARLQRLAMKPGFAWGG</sequence>
<organism evidence="2 3">
    <name type="scientific">Leucocoprinus leucothites</name>
    <dbReference type="NCBI Taxonomy" id="201217"/>
    <lineage>
        <taxon>Eukaryota</taxon>
        <taxon>Fungi</taxon>
        <taxon>Dikarya</taxon>
        <taxon>Basidiomycota</taxon>
        <taxon>Agaricomycotina</taxon>
        <taxon>Agaricomycetes</taxon>
        <taxon>Agaricomycetidae</taxon>
        <taxon>Agaricales</taxon>
        <taxon>Agaricineae</taxon>
        <taxon>Agaricaceae</taxon>
        <taxon>Leucocoprinus</taxon>
    </lineage>
</organism>
<accession>A0A8H5FU76</accession>
<keyword evidence="3" id="KW-1185">Reference proteome</keyword>
<evidence type="ECO:0000313" key="2">
    <source>
        <dbReference type="EMBL" id="KAF5348883.1"/>
    </source>
</evidence>
<name>A0A8H5FU76_9AGAR</name>
<feature type="chain" id="PRO_5034180254" evidence="1">
    <location>
        <begin position="22"/>
        <end position="283"/>
    </location>
</feature>
<reference evidence="2 3" key="1">
    <citation type="journal article" date="2020" name="ISME J.">
        <title>Uncovering the hidden diversity of litter-decomposition mechanisms in mushroom-forming fungi.</title>
        <authorList>
            <person name="Floudas D."/>
            <person name="Bentzer J."/>
            <person name="Ahren D."/>
            <person name="Johansson T."/>
            <person name="Persson P."/>
            <person name="Tunlid A."/>
        </authorList>
    </citation>
    <scope>NUCLEOTIDE SEQUENCE [LARGE SCALE GENOMIC DNA]</scope>
    <source>
        <strain evidence="2 3">CBS 146.42</strain>
    </source>
</reference>
<dbReference type="InterPro" id="IPR038213">
    <property type="entry name" value="IFI6/IFI27-like_sf"/>
</dbReference>
<dbReference type="Proteomes" id="UP000559027">
    <property type="component" value="Unassembled WGS sequence"/>
</dbReference>
<proteinExistence type="predicted"/>
<evidence type="ECO:0000256" key="1">
    <source>
        <dbReference type="SAM" id="SignalP"/>
    </source>
</evidence>
<gene>
    <name evidence="2" type="ORF">D9756_009792</name>
</gene>
<feature type="signal peptide" evidence="1">
    <location>
        <begin position="1"/>
        <end position="21"/>
    </location>
</feature>
<comment type="caution">
    <text evidence="2">The sequence shown here is derived from an EMBL/GenBank/DDBJ whole genome shotgun (WGS) entry which is preliminary data.</text>
</comment>
<dbReference type="OrthoDB" id="440424at2759"/>
<dbReference type="AlphaFoldDB" id="A0A8H5FU76"/>
<dbReference type="EMBL" id="JAACJO010000018">
    <property type="protein sequence ID" value="KAF5348883.1"/>
    <property type="molecule type" value="Genomic_DNA"/>
</dbReference>
<keyword evidence="1" id="KW-0732">Signal</keyword>
<evidence type="ECO:0000313" key="3">
    <source>
        <dbReference type="Proteomes" id="UP000559027"/>
    </source>
</evidence>